<organism evidence="2">
    <name type="scientific">Tanacetum cinerariifolium</name>
    <name type="common">Dalmatian daisy</name>
    <name type="synonym">Chrysanthemum cinerariifolium</name>
    <dbReference type="NCBI Taxonomy" id="118510"/>
    <lineage>
        <taxon>Eukaryota</taxon>
        <taxon>Viridiplantae</taxon>
        <taxon>Streptophyta</taxon>
        <taxon>Embryophyta</taxon>
        <taxon>Tracheophyta</taxon>
        <taxon>Spermatophyta</taxon>
        <taxon>Magnoliopsida</taxon>
        <taxon>eudicotyledons</taxon>
        <taxon>Gunneridae</taxon>
        <taxon>Pentapetalae</taxon>
        <taxon>asterids</taxon>
        <taxon>campanulids</taxon>
        <taxon>Asterales</taxon>
        <taxon>Asteraceae</taxon>
        <taxon>Asteroideae</taxon>
        <taxon>Anthemideae</taxon>
        <taxon>Anthemidinae</taxon>
        <taxon>Tanacetum</taxon>
    </lineage>
</organism>
<feature type="non-terminal residue" evidence="2">
    <location>
        <position position="1"/>
    </location>
</feature>
<gene>
    <name evidence="2" type="ORF">Tci_851863</name>
</gene>
<protein>
    <submittedName>
        <fullName evidence="2">Uncharacterized protein</fullName>
    </submittedName>
</protein>
<feature type="region of interest" description="Disordered" evidence="1">
    <location>
        <begin position="84"/>
        <end position="104"/>
    </location>
</feature>
<feature type="compositionally biased region" description="Polar residues" evidence="1">
    <location>
        <begin position="17"/>
        <end position="28"/>
    </location>
</feature>
<evidence type="ECO:0000313" key="2">
    <source>
        <dbReference type="EMBL" id="GFC79893.1"/>
    </source>
</evidence>
<reference evidence="2" key="1">
    <citation type="journal article" date="2019" name="Sci. Rep.">
        <title>Draft genome of Tanacetum cinerariifolium, the natural source of mosquito coil.</title>
        <authorList>
            <person name="Yamashiro T."/>
            <person name="Shiraishi A."/>
            <person name="Satake H."/>
            <person name="Nakayama K."/>
        </authorList>
    </citation>
    <scope>NUCLEOTIDE SEQUENCE</scope>
</reference>
<feature type="compositionally biased region" description="Low complexity" evidence="1">
    <location>
        <begin position="89"/>
        <end position="100"/>
    </location>
</feature>
<feature type="region of interest" description="Disordered" evidence="1">
    <location>
        <begin position="17"/>
        <end position="55"/>
    </location>
</feature>
<dbReference type="EMBL" id="BKCJ011072543">
    <property type="protein sequence ID" value="GFC79893.1"/>
    <property type="molecule type" value="Genomic_DNA"/>
</dbReference>
<proteinExistence type="predicted"/>
<dbReference type="AlphaFoldDB" id="A0A699R182"/>
<feature type="compositionally biased region" description="Basic and acidic residues" evidence="1">
    <location>
        <begin position="32"/>
        <end position="46"/>
    </location>
</feature>
<sequence length="135" mass="14766">KTREESDQQYVLFHAWSSGSTNHQNTNADAAIDEKEPKFDEKKPESEVNVSPSSKFEDFFDNSINEDNADGTLVPAVGQISPNNTNTFSAASPSNAVASPTHGKSSCIDTSQLFGDPNMPELEEIIILIMKMMLV</sequence>
<comment type="caution">
    <text evidence="2">The sequence shown here is derived from an EMBL/GenBank/DDBJ whole genome shotgun (WGS) entry which is preliminary data.</text>
</comment>
<name>A0A699R182_TANCI</name>
<evidence type="ECO:0000256" key="1">
    <source>
        <dbReference type="SAM" id="MobiDB-lite"/>
    </source>
</evidence>
<accession>A0A699R182</accession>